<dbReference type="InterPro" id="IPR041698">
    <property type="entry name" value="Methyltransf_25"/>
</dbReference>
<proteinExistence type="predicted"/>
<dbReference type="EMBL" id="JAVFKD010000014">
    <property type="protein sequence ID" value="KAK5991335.1"/>
    <property type="molecule type" value="Genomic_DNA"/>
</dbReference>
<sequence length="305" mass="33873">MTSTPNLKAMSDSLSQFFQDVGKQTPIQKKNHLISSRGVPRTLALPLLEQIGIRESSTGPLCLLDMACGSGVFTQEVQAVLPRDVLQGSSFTCADNSARLVDVVKTRIEAEGWVNAEAKVLDAMNTGLPNDVFTHVAIPLGLHIIPDPDLAVKECIRSMKPGAIFGATTFPNSNADRFWFPDMRSAFESFPFDAPFQKAPMQMHSSGHWYDPVWVEGHLEELGLEDVQVNVVEGNYHVESATEFAMGFGMMLPWLTSVFWDEEARKAHPAEELRELLKTHLEEKHGGKGWDIDWHVIVMTGVVKK</sequence>
<keyword evidence="2" id="KW-0808">Transferase</keyword>
<name>A0ABR0SHV2_9HYPO</name>
<dbReference type="Pfam" id="PF13649">
    <property type="entry name" value="Methyltransf_25"/>
    <property type="match status" value="1"/>
</dbReference>
<gene>
    <name evidence="2" type="ORF">PT974_09616</name>
</gene>
<evidence type="ECO:0000313" key="2">
    <source>
        <dbReference type="EMBL" id="KAK5991335.1"/>
    </source>
</evidence>
<dbReference type="GO" id="GO:0032259">
    <property type="term" value="P:methylation"/>
    <property type="evidence" value="ECO:0007669"/>
    <property type="project" value="UniProtKB-KW"/>
</dbReference>
<feature type="domain" description="Methyltransferase" evidence="1">
    <location>
        <begin position="64"/>
        <end position="162"/>
    </location>
</feature>
<dbReference type="SUPFAM" id="SSF53335">
    <property type="entry name" value="S-adenosyl-L-methionine-dependent methyltransferases"/>
    <property type="match status" value="1"/>
</dbReference>
<evidence type="ECO:0000259" key="1">
    <source>
        <dbReference type="Pfam" id="PF13649"/>
    </source>
</evidence>
<dbReference type="InterPro" id="IPR029063">
    <property type="entry name" value="SAM-dependent_MTases_sf"/>
</dbReference>
<evidence type="ECO:0000313" key="3">
    <source>
        <dbReference type="Proteomes" id="UP001338125"/>
    </source>
</evidence>
<comment type="caution">
    <text evidence="2">The sequence shown here is derived from an EMBL/GenBank/DDBJ whole genome shotgun (WGS) entry which is preliminary data.</text>
</comment>
<protein>
    <submittedName>
        <fullName evidence="2">Methyltransferase tpcH</fullName>
    </submittedName>
</protein>
<dbReference type="Gene3D" id="3.40.50.150">
    <property type="entry name" value="Vaccinia Virus protein VP39"/>
    <property type="match status" value="1"/>
</dbReference>
<keyword evidence="2" id="KW-0489">Methyltransferase</keyword>
<dbReference type="Proteomes" id="UP001338125">
    <property type="component" value="Unassembled WGS sequence"/>
</dbReference>
<dbReference type="GO" id="GO:0008168">
    <property type="term" value="F:methyltransferase activity"/>
    <property type="evidence" value="ECO:0007669"/>
    <property type="project" value="UniProtKB-KW"/>
</dbReference>
<keyword evidence="3" id="KW-1185">Reference proteome</keyword>
<accession>A0ABR0SHV2</accession>
<reference evidence="2 3" key="1">
    <citation type="submission" date="2024-01" db="EMBL/GenBank/DDBJ databases">
        <title>Complete genome of Cladobotryum mycophilum ATHUM6906.</title>
        <authorList>
            <person name="Christinaki A.C."/>
            <person name="Myridakis A.I."/>
            <person name="Kouvelis V.N."/>
        </authorList>
    </citation>
    <scope>NUCLEOTIDE SEQUENCE [LARGE SCALE GENOMIC DNA]</scope>
    <source>
        <strain evidence="2 3">ATHUM6906</strain>
    </source>
</reference>
<dbReference type="CDD" id="cd02440">
    <property type="entry name" value="AdoMet_MTases"/>
    <property type="match status" value="1"/>
</dbReference>
<organism evidence="2 3">
    <name type="scientific">Cladobotryum mycophilum</name>
    <dbReference type="NCBI Taxonomy" id="491253"/>
    <lineage>
        <taxon>Eukaryota</taxon>
        <taxon>Fungi</taxon>
        <taxon>Dikarya</taxon>
        <taxon>Ascomycota</taxon>
        <taxon>Pezizomycotina</taxon>
        <taxon>Sordariomycetes</taxon>
        <taxon>Hypocreomycetidae</taxon>
        <taxon>Hypocreales</taxon>
        <taxon>Hypocreaceae</taxon>
        <taxon>Cladobotryum</taxon>
    </lineage>
</organism>